<feature type="region of interest" description="Disordered" evidence="1">
    <location>
        <begin position="17"/>
        <end position="73"/>
    </location>
</feature>
<dbReference type="EMBL" id="AMZH03003933">
    <property type="protein sequence ID" value="RRT70690.1"/>
    <property type="molecule type" value="Genomic_DNA"/>
</dbReference>
<dbReference type="AlphaFoldDB" id="A0A427A357"/>
<protein>
    <submittedName>
        <fullName evidence="2">Uncharacterized protein</fullName>
    </submittedName>
</protein>
<evidence type="ECO:0000313" key="3">
    <source>
        <dbReference type="Proteomes" id="UP000287651"/>
    </source>
</evidence>
<sequence length="73" mass="7798">MSCGYGSVIELWESAIDPSSNASSRRPAELNSRAPSTQPCPTSPLEATAGELAHTGQNQPCPLNRHRGTDRAY</sequence>
<name>A0A427A357_ENSVE</name>
<comment type="caution">
    <text evidence="2">The sequence shown here is derived from an EMBL/GenBank/DDBJ whole genome shotgun (WGS) entry which is preliminary data.</text>
</comment>
<evidence type="ECO:0000256" key="1">
    <source>
        <dbReference type="SAM" id="MobiDB-lite"/>
    </source>
</evidence>
<accession>A0A427A357</accession>
<evidence type="ECO:0000313" key="2">
    <source>
        <dbReference type="EMBL" id="RRT70690.1"/>
    </source>
</evidence>
<reference evidence="2 3" key="1">
    <citation type="journal article" date="2014" name="Agronomy (Basel)">
        <title>A Draft Genome Sequence for Ensete ventricosum, the Drought-Tolerant Tree Against Hunger.</title>
        <authorList>
            <person name="Harrison J."/>
            <person name="Moore K.A."/>
            <person name="Paszkiewicz K."/>
            <person name="Jones T."/>
            <person name="Grant M."/>
            <person name="Ambacheew D."/>
            <person name="Muzemil S."/>
            <person name="Studholme D.J."/>
        </authorList>
    </citation>
    <scope>NUCLEOTIDE SEQUENCE [LARGE SCALE GENOMIC DNA]</scope>
</reference>
<organism evidence="2 3">
    <name type="scientific">Ensete ventricosum</name>
    <name type="common">Abyssinian banana</name>
    <name type="synonym">Musa ensete</name>
    <dbReference type="NCBI Taxonomy" id="4639"/>
    <lineage>
        <taxon>Eukaryota</taxon>
        <taxon>Viridiplantae</taxon>
        <taxon>Streptophyta</taxon>
        <taxon>Embryophyta</taxon>
        <taxon>Tracheophyta</taxon>
        <taxon>Spermatophyta</taxon>
        <taxon>Magnoliopsida</taxon>
        <taxon>Liliopsida</taxon>
        <taxon>Zingiberales</taxon>
        <taxon>Musaceae</taxon>
        <taxon>Ensete</taxon>
    </lineage>
</organism>
<proteinExistence type="predicted"/>
<gene>
    <name evidence="2" type="ORF">B296_00001753</name>
</gene>
<dbReference type="Proteomes" id="UP000287651">
    <property type="component" value="Unassembled WGS sequence"/>
</dbReference>